<keyword evidence="2" id="KW-1185">Reference proteome</keyword>
<sequence length="122" mass="14054">AQSWLLLGRTYMAGQKYNNAYEAYQQAVYRDGRNQTFWCSISVLYFQINQFHDALNPYSRAIRINPNVPEVWFDLGSLYKSCNNQISDAIDPYARASLVGTGSRKPCYFPMPPAPQERTSNR</sequence>
<reference evidence="1" key="1">
    <citation type="journal article" date="2021" name="New Phytol.">
        <title>Evolutionary innovations through gain and loss of genes in the ectomycorrhizal Boletales.</title>
        <authorList>
            <person name="Wu G."/>
            <person name="Miyauchi S."/>
            <person name="Morin E."/>
            <person name="Kuo A."/>
            <person name="Drula E."/>
            <person name="Varga T."/>
            <person name="Kohler A."/>
            <person name="Feng B."/>
            <person name="Cao Y."/>
            <person name="Lipzen A."/>
            <person name="Daum C."/>
            <person name="Hundley H."/>
            <person name="Pangilinan J."/>
            <person name="Johnson J."/>
            <person name="Barry K."/>
            <person name="LaButti K."/>
            <person name="Ng V."/>
            <person name="Ahrendt S."/>
            <person name="Min B."/>
            <person name="Choi I.G."/>
            <person name="Park H."/>
            <person name="Plett J.M."/>
            <person name="Magnuson J."/>
            <person name="Spatafora J.W."/>
            <person name="Nagy L.G."/>
            <person name="Henrissat B."/>
            <person name="Grigoriev I.V."/>
            <person name="Yang Z.L."/>
            <person name="Xu J."/>
            <person name="Martin F.M."/>
        </authorList>
    </citation>
    <scope>NUCLEOTIDE SEQUENCE</scope>
    <source>
        <strain evidence="1">ATCC 28755</strain>
    </source>
</reference>
<evidence type="ECO:0000313" key="1">
    <source>
        <dbReference type="EMBL" id="KAH7909345.1"/>
    </source>
</evidence>
<organism evidence="1 2">
    <name type="scientific">Hygrophoropsis aurantiaca</name>
    <dbReference type="NCBI Taxonomy" id="72124"/>
    <lineage>
        <taxon>Eukaryota</taxon>
        <taxon>Fungi</taxon>
        <taxon>Dikarya</taxon>
        <taxon>Basidiomycota</taxon>
        <taxon>Agaricomycotina</taxon>
        <taxon>Agaricomycetes</taxon>
        <taxon>Agaricomycetidae</taxon>
        <taxon>Boletales</taxon>
        <taxon>Coniophorineae</taxon>
        <taxon>Hygrophoropsidaceae</taxon>
        <taxon>Hygrophoropsis</taxon>
    </lineage>
</organism>
<name>A0ACB8A7G6_9AGAM</name>
<protein>
    <submittedName>
        <fullName evidence="1">Uncharacterized protein</fullName>
    </submittedName>
</protein>
<dbReference type="EMBL" id="MU267765">
    <property type="protein sequence ID" value="KAH7909345.1"/>
    <property type="molecule type" value="Genomic_DNA"/>
</dbReference>
<dbReference type="Proteomes" id="UP000790377">
    <property type="component" value="Unassembled WGS sequence"/>
</dbReference>
<gene>
    <name evidence="1" type="ORF">BJ138DRAFT_1011024</name>
</gene>
<feature type="non-terminal residue" evidence="1">
    <location>
        <position position="1"/>
    </location>
</feature>
<evidence type="ECO:0000313" key="2">
    <source>
        <dbReference type="Proteomes" id="UP000790377"/>
    </source>
</evidence>
<comment type="caution">
    <text evidence="1">The sequence shown here is derived from an EMBL/GenBank/DDBJ whole genome shotgun (WGS) entry which is preliminary data.</text>
</comment>
<accession>A0ACB8A7G6</accession>
<proteinExistence type="predicted"/>